<proteinExistence type="predicted"/>
<dbReference type="SUPFAM" id="SSF88723">
    <property type="entry name" value="PIN domain-like"/>
    <property type="match status" value="1"/>
</dbReference>
<dbReference type="Proteomes" id="UP001223420">
    <property type="component" value="Unassembled WGS sequence"/>
</dbReference>
<comment type="caution">
    <text evidence="2">The sequence shown here is derived from an EMBL/GenBank/DDBJ whole genome shotgun (WGS) entry which is preliminary data.</text>
</comment>
<dbReference type="AlphaFoldDB" id="A0AAJ1TNP0"/>
<protein>
    <submittedName>
        <fullName evidence="2">Nucleic acid-binding protein</fullName>
    </submittedName>
</protein>
<reference evidence="2" key="1">
    <citation type="submission" date="2023-07" db="EMBL/GenBank/DDBJ databases">
        <title>Genomic Encyclopedia of Type Strains, Phase IV (KMG-IV): sequencing the most valuable type-strain genomes for metagenomic binning, comparative biology and taxonomic classification.</title>
        <authorList>
            <person name="Goeker M."/>
        </authorList>
    </citation>
    <scope>NUCLEOTIDE SEQUENCE</scope>
    <source>
        <strain evidence="2">DSM 19569</strain>
    </source>
</reference>
<evidence type="ECO:0000313" key="3">
    <source>
        <dbReference type="Proteomes" id="UP001223420"/>
    </source>
</evidence>
<dbReference type="InterPro" id="IPR029060">
    <property type="entry name" value="PIN-like_dom_sf"/>
</dbReference>
<name>A0AAJ1TNP0_9HYPH</name>
<sequence length="189" mass="20775">MSVDLRGALRRRKPDKRSARLVPRPRHELADWAAYGESAPVALVLDTGVYIHSAAGRMPKALQQLIERALLFHCVVALAELSVGIAAADPRRPNWAALRDHYAELFAQIPDTRLLTPDAQTFADAGLVAGTLARLQGYQSHQRTACLADALIFLTAARAGLPVLTANREDFDLIQQLAPEGRFLAYERD</sequence>
<dbReference type="Gene3D" id="3.40.50.1010">
    <property type="entry name" value="5'-nuclease"/>
    <property type="match status" value="1"/>
</dbReference>
<evidence type="ECO:0000313" key="2">
    <source>
        <dbReference type="EMBL" id="MDQ0544076.1"/>
    </source>
</evidence>
<feature type="region of interest" description="Disordered" evidence="1">
    <location>
        <begin position="1"/>
        <end position="20"/>
    </location>
</feature>
<gene>
    <name evidence="2" type="ORF">QO001_003005</name>
</gene>
<accession>A0AAJ1TNP0</accession>
<evidence type="ECO:0000256" key="1">
    <source>
        <dbReference type="SAM" id="MobiDB-lite"/>
    </source>
</evidence>
<dbReference type="EMBL" id="JAUSWL010000004">
    <property type="protein sequence ID" value="MDQ0544076.1"/>
    <property type="molecule type" value="Genomic_DNA"/>
</dbReference>
<organism evidence="2 3">
    <name type="scientific">Methylobacterium brachiatum</name>
    <dbReference type="NCBI Taxonomy" id="269660"/>
    <lineage>
        <taxon>Bacteria</taxon>
        <taxon>Pseudomonadati</taxon>
        <taxon>Pseudomonadota</taxon>
        <taxon>Alphaproteobacteria</taxon>
        <taxon>Hyphomicrobiales</taxon>
        <taxon>Methylobacteriaceae</taxon>
        <taxon>Methylobacterium</taxon>
    </lineage>
</organism>